<comment type="caution">
    <text evidence="2">The sequence shown here is derived from an EMBL/GenBank/DDBJ whole genome shotgun (WGS) entry which is preliminary data.</text>
</comment>
<evidence type="ECO:0000313" key="2">
    <source>
        <dbReference type="EMBL" id="MBO0448002.1"/>
    </source>
</evidence>
<evidence type="ECO:0000313" key="3">
    <source>
        <dbReference type="Proteomes" id="UP000664256"/>
    </source>
</evidence>
<keyword evidence="1" id="KW-0472">Membrane</keyword>
<proteinExistence type="predicted"/>
<name>A0ABS3H3H2_9ENTE</name>
<evidence type="ECO:0000256" key="1">
    <source>
        <dbReference type="SAM" id="Phobius"/>
    </source>
</evidence>
<keyword evidence="1" id="KW-0812">Transmembrane</keyword>
<dbReference type="Proteomes" id="UP000664256">
    <property type="component" value="Unassembled WGS sequence"/>
</dbReference>
<sequence>MIRVLVILFALLLLLLSYVLLKKPQLLTPLLIQEEIPSFLKTYGHFYLTFGILGFIAAIINLKIIILLYIFLVLILAASFSLKLAKSLKK</sequence>
<reference evidence="2 3" key="1">
    <citation type="submission" date="2021-03" db="EMBL/GenBank/DDBJ databases">
        <title>Enterococcal diversity collection.</title>
        <authorList>
            <person name="Gilmore M.S."/>
            <person name="Schwartzman J."/>
            <person name="Van Tyne D."/>
            <person name="Martin M."/>
            <person name="Earl A.M."/>
            <person name="Manson A.L."/>
            <person name="Straub T."/>
            <person name="Salamzade R."/>
            <person name="Saavedra J."/>
            <person name="Lebreton F."/>
            <person name="Prichula J."/>
            <person name="Schaufler K."/>
            <person name="Gaca A."/>
            <person name="Sgardioli B."/>
            <person name="Wagenaar J."/>
            <person name="Strong T."/>
        </authorList>
    </citation>
    <scope>NUCLEOTIDE SEQUENCE [LARGE SCALE GENOMIC DNA]</scope>
    <source>
        <strain evidence="2 3">MJM12</strain>
    </source>
</reference>
<organism evidence="2 3">
    <name type="scientific">Candidatus Enterococcus myersii</name>
    <dbReference type="NCBI Taxonomy" id="2815322"/>
    <lineage>
        <taxon>Bacteria</taxon>
        <taxon>Bacillati</taxon>
        <taxon>Bacillota</taxon>
        <taxon>Bacilli</taxon>
        <taxon>Lactobacillales</taxon>
        <taxon>Enterococcaceae</taxon>
        <taxon>Enterococcus</taxon>
    </lineage>
</organism>
<feature type="transmembrane region" description="Helical" evidence="1">
    <location>
        <begin position="45"/>
        <end position="78"/>
    </location>
</feature>
<keyword evidence="1" id="KW-1133">Transmembrane helix</keyword>
<keyword evidence="3" id="KW-1185">Reference proteome</keyword>
<gene>
    <name evidence="2" type="ORF">JZO76_00470</name>
</gene>
<dbReference type="EMBL" id="JAFLVT010000001">
    <property type="protein sequence ID" value="MBO0448002.1"/>
    <property type="molecule type" value="Genomic_DNA"/>
</dbReference>
<accession>A0ABS3H3H2</accession>
<protein>
    <submittedName>
        <fullName evidence="2">Uncharacterized protein</fullName>
    </submittedName>
</protein>